<dbReference type="EMBL" id="BDIP01005350">
    <property type="protein sequence ID" value="GIQ89716.1"/>
    <property type="molecule type" value="Genomic_DNA"/>
</dbReference>
<feature type="coiled-coil region" evidence="1">
    <location>
        <begin position="286"/>
        <end position="316"/>
    </location>
</feature>
<gene>
    <name evidence="2" type="ORF">KIPB_012264</name>
</gene>
<dbReference type="AlphaFoldDB" id="A0A9K3D6D7"/>
<proteinExistence type="predicted"/>
<reference evidence="2 3" key="1">
    <citation type="journal article" date="2018" name="PLoS ONE">
        <title>The draft genome of Kipferlia bialata reveals reductive genome evolution in fornicate parasites.</title>
        <authorList>
            <person name="Tanifuji G."/>
            <person name="Takabayashi S."/>
            <person name="Kume K."/>
            <person name="Takagi M."/>
            <person name="Nakayama T."/>
            <person name="Kamikawa R."/>
            <person name="Inagaki Y."/>
            <person name="Hashimoto T."/>
        </authorList>
    </citation>
    <scope>NUCLEOTIDE SEQUENCE [LARGE SCALE GENOMIC DNA]</scope>
    <source>
        <strain evidence="2">NY0173</strain>
    </source>
</reference>
<feature type="non-terminal residue" evidence="2">
    <location>
        <position position="1"/>
    </location>
</feature>
<keyword evidence="1" id="KW-0175">Coiled coil</keyword>
<comment type="caution">
    <text evidence="2">The sequence shown here is derived from an EMBL/GenBank/DDBJ whole genome shotgun (WGS) entry which is preliminary data.</text>
</comment>
<evidence type="ECO:0000313" key="2">
    <source>
        <dbReference type="EMBL" id="GIQ89716.1"/>
    </source>
</evidence>
<sequence>MTVGNGGQAGDNEANPTTLKLHTLLALLPNVSEDDATSLIQSPSIESLLPHITTAILALNRDLSASDAALERERERRERETSALQTQVSELTEQLDMERARHSLPYVTYTPETHLELEALLERVRGFDCSALSTHMERVSAYLPQALRLSQAVEAIYQFVRDHTPSKVVSEDCTTVHQSLLTLYTTFQTARAAVVSAPCNPTESLAYLHTAVELCSGVNIARPIPLPINIGVSGRDQRKYVQIQGFNSTVSALLDAAAPLLARQTDMRTHMARLPQRFLIPNTARCAKTERKCDELLQLLETLAQQQVEARKLLAEYKTAGPVSQSDIDCAVKHHRALKARLRNTKLSERQRSDTRREARLARLRVDSLRRSRA</sequence>
<name>A0A9K3D6D7_9EUKA</name>
<protein>
    <submittedName>
        <fullName evidence="2">Uncharacterized protein</fullName>
    </submittedName>
</protein>
<evidence type="ECO:0000256" key="1">
    <source>
        <dbReference type="SAM" id="Coils"/>
    </source>
</evidence>
<accession>A0A9K3D6D7</accession>
<dbReference type="Proteomes" id="UP000265618">
    <property type="component" value="Unassembled WGS sequence"/>
</dbReference>
<organism evidence="2 3">
    <name type="scientific">Kipferlia bialata</name>
    <dbReference type="NCBI Taxonomy" id="797122"/>
    <lineage>
        <taxon>Eukaryota</taxon>
        <taxon>Metamonada</taxon>
        <taxon>Carpediemonas-like organisms</taxon>
        <taxon>Kipferlia</taxon>
    </lineage>
</organism>
<keyword evidence="3" id="KW-1185">Reference proteome</keyword>
<evidence type="ECO:0000313" key="3">
    <source>
        <dbReference type="Proteomes" id="UP000265618"/>
    </source>
</evidence>